<keyword evidence="5" id="KW-1185">Reference proteome</keyword>
<dbReference type="Pfam" id="PF14845">
    <property type="entry name" value="Glycohydro_20b2"/>
    <property type="match status" value="1"/>
</dbReference>
<feature type="signal peptide" evidence="2">
    <location>
        <begin position="1"/>
        <end position="25"/>
    </location>
</feature>
<dbReference type="GO" id="GO:0016020">
    <property type="term" value="C:membrane"/>
    <property type="evidence" value="ECO:0007669"/>
    <property type="project" value="TreeGrafter"/>
</dbReference>
<dbReference type="STRING" id="97359.A0A550C3W3"/>
<dbReference type="OrthoDB" id="428480at2759"/>
<dbReference type="SUPFAM" id="SSF55545">
    <property type="entry name" value="beta-N-acetylhexosaminidase-like domain"/>
    <property type="match status" value="1"/>
</dbReference>
<dbReference type="InterPro" id="IPR029018">
    <property type="entry name" value="Hex-like_dom2"/>
</dbReference>
<gene>
    <name evidence="4" type="ORF">BD626DRAFT_508221</name>
</gene>
<dbReference type="GO" id="GO:0030203">
    <property type="term" value="P:glycosaminoglycan metabolic process"/>
    <property type="evidence" value="ECO:0007669"/>
    <property type="project" value="TreeGrafter"/>
</dbReference>
<dbReference type="PANTHER" id="PTHR22600">
    <property type="entry name" value="BETA-HEXOSAMINIDASE"/>
    <property type="match status" value="1"/>
</dbReference>
<dbReference type="GO" id="GO:0005975">
    <property type="term" value="P:carbohydrate metabolic process"/>
    <property type="evidence" value="ECO:0007669"/>
    <property type="project" value="InterPro"/>
</dbReference>
<dbReference type="Gene3D" id="3.30.379.10">
    <property type="entry name" value="Chitobiase/beta-hexosaminidase domain 2-like"/>
    <property type="match status" value="1"/>
</dbReference>
<feature type="domain" description="Beta-hexosaminidase eukaryotic type N-terminal" evidence="3">
    <location>
        <begin position="27"/>
        <end position="159"/>
    </location>
</feature>
<dbReference type="GO" id="GO:0004563">
    <property type="term" value="F:beta-N-acetylhexosaminidase activity"/>
    <property type="evidence" value="ECO:0007669"/>
    <property type="project" value="InterPro"/>
</dbReference>
<evidence type="ECO:0000313" key="5">
    <source>
        <dbReference type="Proteomes" id="UP000320762"/>
    </source>
</evidence>
<dbReference type="EMBL" id="VDMD01000028">
    <property type="protein sequence ID" value="TRM59406.1"/>
    <property type="molecule type" value="Genomic_DNA"/>
</dbReference>
<feature type="non-terminal residue" evidence="4">
    <location>
        <position position="194"/>
    </location>
</feature>
<organism evidence="4 5">
    <name type="scientific">Schizophyllum amplum</name>
    <dbReference type="NCBI Taxonomy" id="97359"/>
    <lineage>
        <taxon>Eukaryota</taxon>
        <taxon>Fungi</taxon>
        <taxon>Dikarya</taxon>
        <taxon>Basidiomycota</taxon>
        <taxon>Agaricomycotina</taxon>
        <taxon>Agaricomycetes</taxon>
        <taxon>Agaricomycetidae</taxon>
        <taxon>Agaricales</taxon>
        <taxon>Schizophyllaceae</taxon>
        <taxon>Schizophyllum</taxon>
    </lineage>
</organism>
<dbReference type="Proteomes" id="UP000320762">
    <property type="component" value="Unassembled WGS sequence"/>
</dbReference>
<dbReference type="InterPro" id="IPR029019">
    <property type="entry name" value="HEX_eukaryotic_N"/>
</dbReference>
<sequence length="194" mass="21017">MWLAMCRTSHVALLVLLLSVPSVFGGIWPIPRSLSNGKSFLQLAPDFDFTVDVDCASDDLYAAVNRTTEAIQTQLIERLTVGRGSIDQDAISAAPVLCSVVLVLDDGATVRPIAEEAVQPLGERLESYSLYVPEDGSEAVITADSTLGLLRGLTSFEQLWYTLGNVTYTNVAPVSIENDAPAYPYRGFMLDTAR</sequence>
<dbReference type="AlphaFoldDB" id="A0A550C3W3"/>
<reference evidence="4 5" key="1">
    <citation type="journal article" date="2019" name="New Phytol.">
        <title>Comparative genomics reveals unique wood-decay strategies and fruiting body development in the Schizophyllaceae.</title>
        <authorList>
            <person name="Almasi E."/>
            <person name="Sahu N."/>
            <person name="Krizsan K."/>
            <person name="Balint B."/>
            <person name="Kovacs G.M."/>
            <person name="Kiss B."/>
            <person name="Cseklye J."/>
            <person name="Drula E."/>
            <person name="Henrissat B."/>
            <person name="Nagy I."/>
            <person name="Chovatia M."/>
            <person name="Adam C."/>
            <person name="LaButti K."/>
            <person name="Lipzen A."/>
            <person name="Riley R."/>
            <person name="Grigoriev I.V."/>
            <person name="Nagy L.G."/>
        </authorList>
    </citation>
    <scope>NUCLEOTIDE SEQUENCE [LARGE SCALE GENOMIC DNA]</scope>
    <source>
        <strain evidence="4 5">NL-1724</strain>
    </source>
</reference>
<evidence type="ECO:0000313" key="4">
    <source>
        <dbReference type="EMBL" id="TRM59406.1"/>
    </source>
</evidence>
<dbReference type="PANTHER" id="PTHR22600:SF26">
    <property type="entry name" value="BETA-N-ACETYLHEXOSAMINIDASE"/>
    <property type="match status" value="1"/>
</dbReference>
<evidence type="ECO:0000259" key="3">
    <source>
        <dbReference type="Pfam" id="PF14845"/>
    </source>
</evidence>
<comment type="caution">
    <text evidence="4">The sequence shown here is derived from an EMBL/GenBank/DDBJ whole genome shotgun (WGS) entry which is preliminary data.</text>
</comment>
<evidence type="ECO:0000256" key="1">
    <source>
        <dbReference type="ARBA" id="ARBA00022801"/>
    </source>
</evidence>
<keyword evidence="1" id="KW-0378">Hydrolase</keyword>
<keyword evidence="2" id="KW-0732">Signal</keyword>
<accession>A0A550C3W3</accession>
<dbReference type="PRINTS" id="PR00738">
    <property type="entry name" value="GLHYDRLASE20"/>
</dbReference>
<feature type="chain" id="PRO_5021765501" description="Beta-hexosaminidase eukaryotic type N-terminal domain-containing protein" evidence="2">
    <location>
        <begin position="26"/>
        <end position="194"/>
    </location>
</feature>
<proteinExistence type="predicted"/>
<protein>
    <recommendedName>
        <fullName evidence="3">Beta-hexosaminidase eukaryotic type N-terminal domain-containing protein</fullName>
    </recommendedName>
</protein>
<evidence type="ECO:0000256" key="2">
    <source>
        <dbReference type="SAM" id="SignalP"/>
    </source>
</evidence>
<dbReference type="InterPro" id="IPR025705">
    <property type="entry name" value="Beta_hexosaminidase_sua/sub"/>
</dbReference>
<name>A0A550C3W3_9AGAR</name>